<dbReference type="Proteomes" id="UP000011721">
    <property type="component" value="Chromosome"/>
</dbReference>
<dbReference type="eggNOG" id="COG4807">
    <property type="taxonomic scope" value="Bacteria"/>
</dbReference>
<dbReference type="AlphaFoldDB" id="M1ND81"/>
<dbReference type="EMBL" id="CP003985">
    <property type="protein sequence ID" value="AGF77719.1"/>
    <property type="molecule type" value="Genomic_DNA"/>
</dbReference>
<accession>M1ND81</accession>
<dbReference type="STRING" id="1167006.UWK_01151"/>
<dbReference type="HOGENOM" id="CLU_087517_1_0_7"/>
<dbReference type="InterPro" id="IPR009921">
    <property type="entry name" value="YehS-like"/>
</dbReference>
<evidence type="ECO:0000313" key="1">
    <source>
        <dbReference type="EMBL" id="AGF77719.1"/>
    </source>
</evidence>
<evidence type="ECO:0008006" key="3">
    <source>
        <dbReference type="Google" id="ProtNLM"/>
    </source>
</evidence>
<protein>
    <recommendedName>
        <fullName evidence="3">DUF1456 family protein</fullName>
    </recommendedName>
</protein>
<dbReference type="PANTHER" id="PTHR37805:SF1">
    <property type="entry name" value="CYTOPLASMIC PROTEIN"/>
    <property type="match status" value="1"/>
</dbReference>
<dbReference type="PANTHER" id="PTHR37805">
    <property type="entry name" value="CYTOPLASMIC PROTEIN-RELATED"/>
    <property type="match status" value="1"/>
</dbReference>
<keyword evidence="2" id="KW-1185">Reference proteome</keyword>
<dbReference type="Pfam" id="PF07308">
    <property type="entry name" value="DUF1456"/>
    <property type="match status" value="2"/>
</dbReference>
<organism evidence="1 2">
    <name type="scientific">Desulfocapsa sulfexigens (strain DSM 10523 / SB164P1)</name>
    <dbReference type="NCBI Taxonomy" id="1167006"/>
    <lineage>
        <taxon>Bacteria</taxon>
        <taxon>Pseudomonadati</taxon>
        <taxon>Thermodesulfobacteriota</taxon>
        <taxon>Desulfobulbia</taxon>
        <taxon>Desulfobulbales</taxon>
        <taxon>Desulfocapsaceae</taxon>
        <taxon>Desulfocapsa</taxon>
    </lineage>
</organism>
<reference evidence="2" key="1">
    <citation type="journal article" date="2013" name="Stand. Genomic Sci.">
        <title>Complete genome sequence of Desulfocapsa sulfexigens, a marine deltaproteobacterium specialized in disproportionating inorganic sulfur compounds.</title>
        <authorList>
            <person name="Finster K.W."/>
            <person name="Kjeldsen K.U."/>
            <person name="Kube M."/>
            <person name="Reinhardt R."/>
            <person name="Mussmann M."/>
            <person name="Amann R."/>
            <person name="Schreiber L."/>
        </authorList>
    </citation>
    <scope>NUCLEOTIDE SEQUENCE [LARGE SCALE GENOMIC DNA]</scope>
    <source>
        <strain evidence="2">DSM 10523 / SB164P1</strain>
    </source>
</reference>
<evidence type="ECO:0000313" key="2">
    <source>
        <dbReference type="Proteomes" id="UP000011721"/>
    </source>
</evidence>
<dbReference type="KEGG" id="dsf:UWK_01151"/>
<gene>
    <name evidence="1" type="ordered locus">UWK_01151</name>
</gene>
<name>M1ND81_DESSD</name>
<proteinExistence type="predicted"/>
<sequence>MIEIFHAPGHNIPEIHLHTLLKKEDDKEFVLCSQALLGTFLDGLIIYYRGELKKEAIQSGPVKITNNDVLRKIRIALMYQDSDMLEIFKLSEMEISKSELSAFFRRKSHKHYKACGDQFLRHFLQGLSLYKKRPVQQETVSRTEKVWVKRNK</sequence>